<evidence type="ECO:0000256" key="1">
    <source>
        <dbReference type="SAM" id="Coils"/>
    </source>
</evidence>
<evidence type="ECO:0000313" key="2">
    <source>
        <dbReference type="EMBL" id="QPR77126.1"/>
    </source>
</evidence>
<name>A0ABD7ZS27_9BACI</name>
<evidence type="ECO:0008006" key="6">
    <source>
        <dbReference type="Google" id="ProtNLM"/>
    </source>
</evidence>
<feature type="coiled-coil region" evidence="1">
    <location>
        <begin position="22"/>
        <end position="49"/>
    </location>
</feature>
<dbReference type="EMBL" id="CP119875">
    <property type="protein sequence ID" value="WMY14679.1"/>
    <property type="molecule type" value="Genomic_DNA"/>
</dbReference>
<protein>
    <recommendedName>
        <fullName evidence="6">Fur-regulated basic protein FbpA</fullName>
    </recommendedName>
</protein>
<accession>A0ABD7ZS27</accession>
<dbReference type="AlphaFoldDB" id="A0ABD7ZS27"/>
<sequence>MTRKDELILYLIKNGIYKFNKYQLWELSKKQLEKLIKKVDERDQGLEERR</sequence>
<keyword evidence="4" id="KW-1185">Reference proteome</keyword>
<evidence type="ECO:0000313" key="3">
    <source>
        <dbReference type="EMBL" id="WMY14679.1"/>
    </source>
</evidence>
<dbReference type="EMBL" id="CP065739">
    <property type="protein sequence ID" value="QPR77126.1"/>
    <property type="molecule type" value="Genomic_DNA"/>
</dbReference>
<dbReference type="Proteomes" id="UP001260090">
    <property type="component" value="Chromosome"/>
</dbReference>
<reference evidence="3 5" key="2">
    <citation type="submission" date="2023-03" db="EMBL/GenBank/DDBJ databases">
        <title>Plant growth-promoting bacteria for biocontrol of bacterial wilt in tomato.</title>
        <authorList>
            <person name="Song J."/>
            <person name="Jin Y.J."/>
        </authorList>
    </citation>
    <scope>NUCLEOTIDE SEQUENCE [LARGE SCALE GENOMIC DNA]</scope>
    <source>
        <strain evidence="3 5">T36S-23</strain>
    </source>
</reference>
<dbReference type="RefSeq" id="WP_000196983.1">
    <property type="nucleotide sequence ID" value="NZ_CP020937.1"/>
</dbReference>
<dbReference type="Proteomes" id="UP000594791">
    <property type="component" value="Chromosome"/>
</dbReference>
<dbReference type="Pfam" id="PF13076">
    <property type="entry name" value="Fur_reg_FbpA"/>
    <property type="match status" value="1"/>
</dbReference>
<dbReference type="InterPro" id="IPR025072">
    <property type="entry name" value="Fur_reg_FbpA"/>
</dbReference>
<organism evidence="3 5">
    <name type="scientific">Bacillus tropicus</name>
    <dbReference type="NCBI Taxonomy" id="2026188"/>
    <lineage>
        <taxon>Bacteria</taxon>
        <taxon>Bacillati</taxon>
        <taxon>Bacillota</taxon>
        <taxon>Bacilli</taxon>
        <taxon>Bacillales</taxon>
        <taxon>Bacillaceae</taxon>
        <taxon>Bacillus</taxon>
        <taxon>Bacillus cereus group</taxon>
    </lineage>
</organism>
<gene>
    <name evidence="2" type="ORF">I6G77_24635</name>
    <name evidence="3" type="ORF">P3F89_22400</name>
</gene>
<dbReference type="GeneID" id="93010118"/>
<evidence type="ECO:0000313" key="5">
    <source>
        <dbReference type="Proteomes" id="UP001260090"/>
    </source>
</evidence>
<evidence type="ECO:0000313" key="4">
    <source>
        <dbReference type="Proteomes" id="UP000594791"/>
    </source>
</evidence>
<reference evidence="2 4" key="1">
    <citation type="submission" date="2020-12" db="EMBL/GenBank/DDBJ databases">
        <title>FDA dAtabase for Regulatory Grade micrObial Sequences (FDA-ARGOS): Supporting development and validation of Infectious Disease Dx tests.</title>
        <authorList>
            <person name="Nelson B."/>
            <person name="Plummer A."/>
            <person name="Tallon L."/>
            <person name="Sadzewicz L."/>
            <person name="Zhao X."/>
            <person name="Boylan J."/>
            <person name="Ott S."/>
            <person name="Bowen H."/>
            <person name="Vavikolanu K."/>
            <person name="Mehta A."/>
            <person name="Aluvathingal J."/>
            <person name="Nadendla S."/>
            <person name="Myers T."/>
            <person name="Yan Y."/>
            <person name="Sichtig H."/>
        </authorList>
    </citation>
    <scope>NUCLEOTIDE SEQUENCE [LARGE SCALE GENOMIC DNA]</scope>
    <source>
        <strain evidence="2 4">FDAARGOS_920</strain>
    </source>
</reference>
<keyword evidence="1" id="KW-0175">Coiled coil</keyword>
<proteinExistence type="predicted"/>